<evidence type="ECO:0000256" key="2">
    <source>
        <dbReference type="SAM" id="Phobius"/>
    </source>
</evidence>
<feature type="transmembrane region" description="Helical" evidence="2">
    <location>
        <begin position="309"/>
        <end position="328"/>
    </location>
</feature>
<dbReference type="PANTHER" id="PTHR14255">
    <property type="entry name" value="CEREBLON"/>
    <property type="match status" value="1"/>
</dbReference>
<keyword evidence="2" id="KW-0812">Transmembrane</keyword>
<dbReference type="AlphaFoldDB" id="A0A811S8L3"/>
<evidence type="ECO:0000313" key="3">
    <source>
        <dbReference type="EMBL" id="CAD6337375.1"/>
    </source>
</evidence>
<dbReference type="OrthoDB" id="434519at2759"/>
<keyword evidence="2" id="KW-1133">Transmembrane helix</keyword>
<dbReference type="PANTHER" id="PTHR14255:SF5">
    <property type="entry name" value="SULFITE EXPORTER TAUE_SAFE FAMILY PROTEIN 4"/>
    <property type="match status" value="1"/>
</dbReference>
<reference evidence="3" key="1">
    <citation type="submission" date="2020-10" db="EMBL/GenBank/DDBJ databases">
        <authorList>
            <person name="Han B."/>
            <person name="Lu T."/>
            <person name="Zhao Q."/>
            <person name="Huang X."/>
            <person name="Zhao Y."/>
        </authorList>
    </citation>
    <scope>NUCLEOTIDE SEQUENCE</scope>
</reference>
<organism evidence="3 4">
    <name type="scientific">Miscanthus lutarioriparius</name>
    <dbReference type="NCBI Taxonomy" id="422564"/>
    <lineage>
        <taxon>Eukaryota</taxon>
        <taxon>Viridiplantae</taxon>
        <taxon>Streptophyta</taxon>
        <taxon>Embryophyta</taxon>
        <taxon>Tracheophyta</taxon>
        <taxon>Spermatophyta</taxon>
        <taxon>Magnoliopsida</taxon>
        <taxon>Liliopsida</taxon>
        <taxon>Poales</taxon>
        <taxon>Poaceae</taxon>
        <taxon>PACMAD clade</taxon>
        <taxon>Panicoideae</taxon>
        <taxon>Andropogonodae</taxon>
        <taxon>Andropogoneae</taxon>
        <taxon>Saccharinae</taxon>
        <taxon>Miscanthus</taxon>
    </lineage>
</organism>
<accession>A0A811S8L3</accession>
<dbReference type="GO" id="GO:0016567">
    <property type="term" value="P:protein ubiquitination"/>
    <property type="evidence" value="ECO:0007669"/>
    <property type="project" value="TreeGrafter"/>
</dbReference>
<dbReference type="GO" id="GO:0031464">
    <property type="term" value="C:Cul4A-RING E3 ubiquitin ligase complex"/>
    <property type="evidence" value="ECO:0007669"/>
    <property type="project" value="TreeGrafter"/>
</dbReference>
<comment type="similarity">
    <text evidence="1">Belongs to the 4-toluene sulfonate uptake permease (TSUP) (TC 2.A.102) family.</text>
</comment>
<proteinExistence type="inferred from homology"/>
<feature type="transmembrane region" description="Helical" evidence="2">
    <location>
        <begin position="251"/>
        <end position="271"/>
    </location>
</feature>
<keyword evidence="4" id="KW-1185">Reference proteome</keyword>
<dbReference type="Proteomes" id="UP000604825">
    <property type="component" value="Unassembled WGS sequence"/>
</dbReference>
<evidence type="ECO:0000256" key="1">
    <source>
        <dbReference type="ARBA" id="ARBA00009142"/>
    </source>
</evidence>
<sequence length="353" mass="39535">MTISCIMENRAVSTYVIEVLSLTIGEQSRLIAVRRSMPSGDAVSSVARGLKHIEHNPVTMRTMVNESKFCVDDHNGVLYILAKWDRPPRVLSKCIIQVGDSALHVYQVKSIVSRNDSCKAFMDIPVVSQQNSIAPEAAVPFALEDEVVSLFVVDNLDLVVEEKSQLIAAKGLTSENPAKLVARVVKQNRGGNFLPTCKFAYDPTNSTVYVKVVKESDANLMAGRSFEVAGETMSFYRILSIRVDVNWQSEVFLYSVCLTCSLIWSVNLYFLQVSHPTKEAPVIDYNLTLLFQPMLMLGITIGVELSVIFPYWLITVLIIILFVGNHRLPLIHELWLLNVLKLHNSLDLFNMTV</sequence>
<dbReference type="EMBL" id="CAJGYO010000018">
    <property type="protein sequence ID" value="CAD6337375.1"/>
    <property type="molecule type" value="Genomic_DNA"/>
</dbReference>
<name>A0A811S8L3_9POAL</name>
<gene>
    <name evidence="3" type="ORF">NCGR_LOCUS61473</name>
</gene>
<protein>
    <submittedName>
        <fullName evidence="3">Uncharacterized protein</fullName>
    </submittedName>
</protein>
<keyword evidence="2" id="KW-0472">Membrane</keyword>
<evidence type="ECO:0000313" key="4">
    <source>
        <dbReference type="Proteomes" id="UP000604825"/>
    </source>
</evidence>
<comment type="caution">
    <text evidence="3">The sequence shown here is derived from an EMBL/GenBank/DDBJ whole genome shotgun (WGS) entry which is preliminary data.</text>
</comment>